<dbReference type="PANTHER" id="PTHR30126">
    <property type="entry name" value="HTH-TYPE TRANSCRIPTIONAL REGULATOR"/>
    <property type="match status" value="1"/>
</dbReference>
<gene>
    <name evidence="6" type="ORF">TAGGR_11192</name>
</gene>
<name>A0A0U9HVS0_9BACT</name>
<evidence type="ECO:0000313" key="7">
    <source>
        <dbReference type="Proteomes" id="UP000054976"/>
    </source>
</evidence>
<evidence type="ECO:0000313" key="6">
    <source>
        <dbReference type="EMBL" id="GAQ94993.1"/>
    </source>
</evidence>
<dbReference type="STRING" id="86166.TAGGR_11192"/>
<organism evidence="6 7">
    <name type="scientific">Thermodesulfovibrio aggregans</name>
    <dbReference type="NCBI Taxonomy" id="86166"/>
    <lineage>
        <taxon>Bacteria</taxon>
        <taxon>Pseudomonadati</taxon>
        <taxon>Nitrospirota</taxon>
        <taxon>Thermodesulfovibrionia</taxon>
        <taxon>Thermodesulfovibrionales</taxon>
        <taxon>Thermodesulfovibrionaceae</taxon>
        <taxon>Thermodesulfovibrio</taxon>
    </lineage>
</organism>
<dbReference type="EMBL" id="BCNO01000001">
    <property type="protein sequence ID" value="GAQ94993.1"/>
    <property type="molecule type" value="Genomic_DNA"/>
</dbReference>
<dbReference type="Proteomes" id="UP000054976">
    <property type="component" value="Unassembled WGS sequence"/>
</dbReference>
<keyword evidence="4" id="KW-0804">Transcription</keyword>
<dbReference type="GO" id="GO:0000976">
    <property type="term" value="F:transcription cis-regulatory region binding"/>
    <property type="evidence" value="ECO:0007669"/>
    <property type="project" value="TreeGrafter"/>
</dbReference>
<comment type="similarity">
    <text evidence="1">Belongs to the LysR transcriptional regulatory family.</text>
</comment>
<feature type="domain" description="HTH lysR-type" evidence="5">
    <location>
        <begin position="4"/>
        <end position="61"/>
    </location>
</feature>
<dbReference type="GO" id="GO:0003700">
    <property type="term" value="F:DNA-binding transcription factor activity"/>
    <property type="evidence" value="ECO:0007669"/>
    <property type="project" value="InterPro"/>
</dbReference>
<protein>
    <submittedName>
        <fullName evidence="6">DNA-binding transcriptional regulator, LysR family</fullName>
    </submittedName>
</protein>
<dbReference type="NCBIfam" id="NF040786">
    <property type="entry name" value="LysR_Sec_metab"/>
    <property type="match status" value="1"/>
</dbReference>
<evidence type="ECO:0000259" key="5">
    <source>
        <dbReference type="PROSITE" id="PS50931"/>
    </source>
</evidence>
<dbReference type="CDD" id="cd08420">
    <property type="entry name" value="PBP2_CysL_like"/>
    <property type="match status" value="1"/>
</dbReference>
<dbReference type="SUPFAM" id="SSF46785">
    <property type="entry name" value="Winged helix' DNA-binding domain"/>
    <property type="match status" value="1"/>
</dbReference>
<keyword evidence="3 6" id="KW-0238">DNA-binding</keyword>
<dbReference type="InterPro" id="IPR047788">
    <property type="entry name" value="LysR-like_Sec_metab"/>
</dbReference>
<dbReference type="Pfam" id="PF03466">
    <property type="entry name" value="LysR_substrate"/>
    <property type="match status" value="1"/>
</dbReference>
<dbReference type="PROSITE" id="PS50931">
    <property type="entry name" value="HTH_LYSR"/>
    <property type="match status" value="1"/>
</dbReference>
<dbReference type="InterPro" id="IPR036390">
    <property type="entry name" value="WH_DNA-bd_sf"/>
</dbReference>
<keyword evidence="2" id="KW-0805">Transcription regulation</keyword>
<dbReference type="InterPro" id="IPR036388">
    <property type="entry name" value="WH-like_DNA-bd_sf"/>
</dbReference>
<proteinExistence type="inferred from homology"/>
<accession>A0A0U9HVS0</accession>
<dbReference type="Gene3D" id="3.40.190.290">
    <property type="match status" value="1"/>
</dbReference>
<evidence type="ECO:0000256" key="3">
    <source>
        <dbReference type="ARBA" id="ARBA00023125"/>
    </source>
</evidence>
<dbReference type="InterPro" id="IPR000847">
    <property type="entry name" value="LysR_HTH_N"/>
</dbReference>
<dbReference type="SUPFAM" id="SSF53850">
    <property type="entry name" value="Periplasmic binding protein-like II"/>
    <property type="match status" value="1"/>
</dbReference>
<dbReference type="PRINTS" id="PR00039">
    <property type="entry name" value="HTHLYSR"/>
</dbReference>
<evidence type="ECO:0000256" key="2">
    <source>
        <dbReference type="ARBA" id="ARBA00023015"/>
    </source>
</evidence>
<dbReference type="PANTHER" id="PTHR30126:SF64">
    <property type="entry name" value="HTH-TYPE TRANSCRIPTIONAL REGULATOR CITR"/>
    <property type="match status" value="1"/>
</dbReference>
<evidence type="ECO:0000256" key="4">
    <source>
        <dbReference type="ARBA" id="ARBA00023163"/>
    </source>
</evidence>
<reference evidence="7" key="1">
    <citation type="submission" date="2016-01" db="EMBL/GenBank/DDBJ databases">
        <title>Draft genome sequence of Thermodesulfovibrio aggregans strain TGE-P1.</title>
        <authorList>
            <person name="Sekiguchi Y."/>
            <person name="Ohashi A."/>
            <person name="Matsuura N."/>
            <person name="Tourlousse M.D."/>
        </authorList>
    </citation>
    <scope>NUCLEOTIDE SEQUENCE [LARGE SCALE GENOMIC DNA]</scope>
    <source>
        <strain evidence="7">TGE-P1</strain>
    </source>
</reference>
<dbReference type="Gene3D" id="1.10.10.10">
    <property type="entry name" value="Winged helix-like DNA-binding domain superfamily/Winged helix DNA-binding domain"/>
    <property type="match status" value="1"/>
</dbReference>
<evidence type="ECO:0000256" key="1">
    <source>
        <dbReference type="ARBA" id="ARBA00009437"/>
    </source>
</evidence>
<dbReference type="InterPro" id="IPR005119">
    <property type="entry name" value="LysR_subst-bd"/>
</dbReference>
<dbReference type="FunFam" id="1.10.10.10:FF:000001">
    <property type="entry name" value="LysR family transcriptional regulator"/>
    <property type="match status" value="1"/>
</dbReference>
<comment type="caution">
    <text evidence="6">The sequence shown here is derived from an EMBL/GenBank/DDBJ whole genome shotgun (WGS) entry which is preliminary data.</text>
</comment>
<dbReference type="AlphaFoldDB" id="A0A0U9HVS0"/>
<keyword evidence="7" id="KW-1185">Reference proteome</keyword>
<dbReference type="Pfam" id="PF00126">
    <property type="entry name" value="HTH_1"/>
    <property type="match status" value="1"/>
</dbReference>
<sequence length="299" mass="34113">MLSMDIHQLKVFISVFKNKSFSKAAKELFLTQPTISEHIKTLEAELNCKLFDRFGKNIIPTKEAEILFEHAYGVVEKVENLKDVLQRVKSNPSGNLHIAASSIPGTYILPRIISSFKKTYPEISIRIDISDSKTAIESMLSGEILIAVVGTKLNKSKIDYVPFMNDELVIASPDFIKESFIEPEEILKYPFIMREEGSGTKKEMEKWLHEMGINIEKLNVVCTLSSTDSVKEAIKNNLGISILSIHSIKDELECGKLKIARIKNYTMSRTFYIATHTQRTLPYIYNLFYKFLKEKAFSL</sequence>